<dbReference type="InterPro" id="IPR011546">
    <property type="entry name" value="Pept_M41_FtsH_extracell"/>
</dbReference>
<dbReference type="Pfam" id="PF06480">
    <property type="entry name" value="FtsH_ext"/>
    <property type="match status" value="1"/>
</dbReference>
<feature type="domain" description="Peptidase M41 FtsH extracellular" evidence="4">
    <location>
        <begin position="45"/>
        <end position="130"/>
    </location>
</feature>
<dbReference type="GO" id="GO:0005524">
    <property type="term" value="F:ATP binding"/>
    <property type="evidence" value="ECO:0007669"/>
    <property type="project" value="InterPro"/>
</dbReference>
<evidence type="ECO:0000256" key="3">
    <source>
        <dbReference type="SAM" id="MobiDB-lite"/>
    </source>
</evidence>
<keyword evidence="2" id="KW-0378">Hydrolase</keyword>
<feature type="compositionally biased region" description="Polar residues" evidence="3">
    <location>
        <begin position="1"/>
        <end position="19"/>
    </location>
</feature>
<keyword evidence="5" id="KW-0131">Cell cycle</keyword>
<feature type="region of interest" description="Disordered" evidence="3">
    <location>
        <begin position="1"/>
        <end position="33"/>
    </location>
</feature>
<dbReference type="GO" id="GO:0004176">
    <property type="term" value="F:ATP-dependent peptidase activity"/>
    <property type="evidence" value="ECO:0007669"/>
    <property type="project" value="InterPro"/>
</dbReference>
<evidence type="ECO:0000256" key="1">
    <source>
        <dbReference type="ARBA" id="ARBA00022670"/>
    </source>
</evidence>
<proteinExistence type="predicted"/>
<dbReference type="GO" id="GO:0051301">
    <property type="term" value="P:cell division"/>
    <property type="evidence" value="ECO:0007669"/>
    <property type="project" value="UniProtKB-KW"/>
</dbReference>
<reference evidence="5 6" key="2">
    <citation type="submission" date="2013-09" db="EMBL/GenBank/DDBJ databases">
        <title>Whole genome comparison of six Crocosphaera watsonii strains with differing phenotypes.</title>
        <authorList>
            <person name="Bench S.R."/>
            <person name="Heller P."/>
            <person name="Frank I."/>
            <person name="Arciniega M."/>
            <person name="Shilova I.N."/>
            <person name="Zehr J.P."/>
        </authorList>
    </citation>
    <scope>NUCLEOTIDE SEQUENCE [LARGE SCALE GENOMIC DNA]</scope>
    <source>
        <strain evidence="5 6">WH 0402</strain>
    </source>
</reference>
<sequence>MKDICSLTSRQNQTQTTIQEKQRDLTRPQHSRQRRFKGWGKLITSTLFLQLLLMAGPSWGQDKEEEYSYGQLLNDIDAGKVTLVEIDPRLQRAKVTLRGQEEPREVRLLQQNPELINSLKANDVKIDYNPSPDNSAMVRLMLQSPQYCSF</sequence>
<protein>
    <submittedName>
        <fullName evidence="5">Cell division protein FtsH</fullName>
    </submittedName>
</protein>
<dbReference type="EMBL" id="CAQN01000783">
    <property type="protein sequence ID" value="CCQ68510.1"/>
    <property type="molecule type" value="Genomic_DNA"/>
</dbReference>
<dbReference type="GO" id="GO:0004222">
    <property type="term" value="F:metalloendopeptidase activity"/>
    <property type="evidence" value="ECO:0007669"/>
    <property type="project" value="InterPro"/>
</dbReference>
<dbReference type="GO" id="GO:0016020">
    <property type="term" value="C:membrane"/>
    <property type="evidence" value="ECO:0007669"/>
    <property type="project" value="InterPro"/>
</dbReference>
<keyword evidence="5" id="KW-0132">Cell division</keyword>
<dbReference type="Gene3D" id="3.30.720.210">
    <property type="match status" value="1"/>
</dbReference>
<keyword evidence="1" id="KW-0645">Protease</keyword>
<dbReference type="GO" id="GO:0008270">
    <property type="term" value="F:zinc ion binding"/>
    <property type="evidence" value="ECO:0007669"/>
    <property type="project" value="InterPro"/>
</dbReference>
<evidence type="ECO:0000313" key="5">
    <source>
        <dbReference type="EMBL" id="CCQ68510.1"/>
    </source>
</evidence>
<dbReference type="AlphaFoldDB" id="T2JTG4"/>
<organism evidence="5 6">
    <name type="scientific">Crocosphaera watsonii WH 0402</name>
    <dbReference type="NCBI Taxonomy" id="1284629"/>
    <lineage>
        <taxon>Bacteria</taxon>
        <taxon>Bacillati</taxon>
        <taxon>Cyanobacteriota</taxon>
        <taxon>Cyanophyceae</taxon>
        <taxon>Oscillatoriophycideae</taxon>
        <taxon>Chroococcales</taxon>
        <taxon>Aphanothecaceae</taxon>
        <taxon>Crocosphaera</taxon>
    </lineage>
</organism>
<reference evidence="5 6" key="1">
    <citation type="submission" date="2013-01" db="EMBL/GenBank/DDBJ databases">
        <authorList>
            <person name="Bench S."/>
        </authorList>
    </citation>
    <scope>NUCLEOTIDE SEQUENCE [LARGE SCALE GENOMIC DNA]</scope>
    <source>
        <strain evidence="5 6">WH 0402</strain>
    </source>
</reference>
<dbReference type="Proteomes" id="UP000018130">
    <property type="component" value="Unassembled WGS sequence"/>
</dbReference>
<comment type="caution">
    <text evidence="5">The sequence shown here is derived from an EMBL/GenBank/DDBJ whole genome shotgun (WGS) entry which is preliminary data.</text>
</comment>
<evidence type="ECO:0000259" key="4">
    <source>
        <dbReference type="Pfam" id="PF06480"/>
    </source>
</evidence>
<gene>
    <name evidence="5" type="ORF">CWATWH0402_1062</name>
</gene>
<accession>T2JTG4</accession>
<dbReference type="GO" id="GO:0006508">
    <property type="term" value="P:proteolysis"/>
    <property type="evidence" value="ECO:0007669"/>
    <property type="project" value="UniProtKB-KW"/>
</dbReference>
<evidence type="ECO:0000256" key="2">
    <source>
        <dbReference type="ARBA" id="ARBA00022801"/>
    </source>
</evidence>
<name>T2JTG4_CROWT</name>
<evidence type="ECO:0000313" key="6">
    <source>
        <dbReference type="Proteomes" id="UP000018130"/>
    </source>
</evidence>